<evidence type="ECO:0000313" key="1">
    <source>
        <dbReference type="EMBL" id="MBX63436.1"/>
    </source>
</evidence>
<name>A0A2P2Q8W4_RHIMU</name>
<dbReference type="AlphaFoldDB" id="A0A2P2Q8W4"/>
<proteinExistence type="predicted"/>
<protein>
    <submittedName>
        <fullName evidence="1">Uncharacterized protein</fullName>
    </submittedName>
</protein>
<reference evidence="1" key="1">
    <citation type="submission" date="2018-02" db="EMBL/GenBank/DDBJ databases">
        <title>Rhizophora mucronata_Transcriptome.</title>
        <authorList>
            <person name="Meera S.P."/>
            <person name="Sreeshan A."/>
            <person name="Augustine A."/>
        </authorList>
    </citation>
    <scope>NUCLEOTIDE SEQUENCE</scope>
    <source>
        <tissue evidence="1">Leaf</tissue>
    </source>
</reference>
<dbReference type="EMBL" id="GGEC01082952">
    <property type="protein sequence ID" value="MBX63436.1"/>
    <property type="molecule type" value="Transcribed_RNA"/>
</dbReference>
<sequence length="71" mass="7665">MLARPHQSHFLYRTRLWIRITGSTAAPPPLQWIGESIIHLAADSCAIPACTVARILNAAAKDTTPMGTAVL</sequence>
<accession>A0A2P2Q8W4</accession>
<organism evidence="1">
    <name type="scientific">Rhizophora mucronata</name>
    <name type="common">Asiatic mangrove</name>
    <dbReference type="NCBI Taxonomy" id="61149"/>
    <lineage>
        <taxon>Eukaryota</taxon>
        <taxon>Viridiplantae</taxon>
        <taxon>Streptophyta</taxon>
        <taxon>Embryophyta</taxon>
        <taxon>Tracheophyta</taxon>
        <taxon>Spermatophyta</taxon>
        <taxon>Magnoliopsida</taxon>
        <taxon>eudicotyledons</taxon>
        <taxon>Gunneridae</taxon>
        <taxon>Pentapetalae</taxon>
        <taxon>rosids</taxon>
        <taxon>fabids</taxon>
        <taxon>Malpighiales</taxon>
        <taxon>Rhizophoraceae</taxon>
        <taxon>Rhizophora</taxon>
    </lineage>
</organism>